<name>A0A0V1MX52_9BILA</name>
<protein>
    <submittedName>
        <fullName evidence="1">Uncharacterized protein</fullName>
    </submittedName>
</protein>
<evidence type="ECO:0000313" key="1">
    <source>
        <dbReference type="EMBL" id="KRZ76324.1"/>
    </source>
</evidence>
<comment type="caution">
    <text evidence="1">The sequence shown here is derived from an EMBL/GenBank/DDBJ whole genome shotgun (WGS) entry which is preliminary data.</text>
</comment>
<proteinExistence type="predicted"/>
<evidence type="ECO:0000313" key="2">
    <source>
        <dbReference type="Proteomes" id="UP000054843"/>
    </source>
</evidence>
<dbReference type="AlphaFoldDB" id="A0A0V1MX52"/>
<keyword evidence="2" id="KW-1185">Reference proteome</keyword>
<dbReference type="EMBL" id="JYDO01000029">
    <property type="protein sequence ID" value="KRZ76324.1"/>
    <property type="molecule type" value="Genomic_DNA"/>
</dbReference>
<sequence>MTPQLKLFFTFLQDQIVIVEHSIVKSKSKQPNYYTSTSELVPVANAVEAYLSTTACVTNSEHTRSSQAALTIRQEFSKKETLTCLVDIGPQKSFIRKNIAVTVSGCWLDSQTTQCVDFVKMKGTTLSNSSSKGRNRRKV</sequence>
<dbReference type="Proteomes" id="UP000054843">
    <property type="component" value="Unassembled WGS sequence"/>
</dbReference>
<organism evidence="1 2">
    <name type="scientific">Trichinella papuae</name>
    <dbReference type="NCBI Taxonomy" id="268474"/>
    <lineage>
        <taxon>Eukaryota</taxon>
        <taxon>Metazoa</taxon>
        <taxon>Ecdysozoa</taxon>
        <taxon>Nematoda</taxon>
        <taxon>Enoplea</taxon>
        <taxon>Dorylaimia</taxon>
        <taxon>Trichinellida</taxon>
        <taxon>Trichinellidae</taxon>
        <taxon>Trichinella</taxon>
    </lineage>
</organism>
<dbReference type="OrthoDB" id="5923943at2759"/>
<accession>A0A0V1MX52</accession>
<reference evidence="1 2" key="1">
    <citation type="submission" date="2015-01" db="EMBL/GenBank/DDBJ databases">
        <title>Evolution of Trichinella species and genotypes.</title>
        <authorList>
            <person name="Korhonen P.K."/>
            <person name="Edoardo P."/>
            <person name="Giuseppe L.R."/>
            <person name="Gasser R.B."/>
        </authorList>
    </citation>
    <scope>NUCLEOTIDE SEQUENCE [LARGE SCALE GENOMIC DNA]</scope>
    <source>
        <strain evidence="1">ISS1980</strain>
    </source>
</reference>
<gene>
    <name evidence="1" type="ORF">T10_13600</name>
</gene>